<comment type="caution">
    <text evidence="1">The sequence shown here is derived from an EMBL/GenBank/DDBJ whole genome shotgun (WGS) entry which is preliminary data.</text>
</comment>
<reference evidence="1 2" key="1">
    <citation type="submission" date="2017-02" db="EMBL/GenBank/DDBJ databases">
        <title>Complete genome sequences of Mycobacterium kansasii strains isolated from rhesus macaques.</title>
        <authorList>
            <person name="Panda A."/>
            <person name="Nagaraj S."/>
            <person name="Zhao X."/>
            <person name="Tettelin H."/>
            <person name="Detolla L.J."/>
        </authorList>
    </citation>
    <scope>NUCLEOTIDE SEQUENCE [LARGE SCALE GENOMIC DNA]</scope>
    <source>
        <strain evidence="1 2">11-3813</strain>
    </source>
</reference>
<dbReference type="Proteomes" id="UP000189229">
    <property type="component" value="Unassembled WGS sequence"/>
</dbReference>
<organism evidence="1 2">
    <name type="scientific">Mycobacterium kansasii</name>
    <dbReference type="NCBI Taxonomy" id="1768"/>
    <lineage>
        <taxon>Bacteria</taxon>
        <taxon>Bacillati</taxon>
        <taxon>Actinomycetota</taxon>
        <taxon>Actinomycetes</taxon>
        <taxon>Mycobacteriales</taxon>
        <taxon>Mycobacteriaceae</taxon>
        <taxon>Mycobacterium</taxon>
    </lineage>
</organism>
<proteinExistence type="predicted"/>
<dbReference type="EMBL" id="MVBM01000007">
    <property type="protein sequence ID" value="OOK68603.1"/>
    <property type="molecule type" value="Genomic_DNA"/>
</dbReference>
<name>A0A1V3WNQ7_MYCKA</name>
<sequence length="41" mass="3538">MAPAAMPRPFTGAAGGVSAAGVVLGSSAGAVASAPGAGLPS</sequence>
<evidence type="ECO:0000313" key="2">
    <source>
        <dbReference type="Proteomes" id="UP000189229"/>
    </source>
</evidence>
<accession>A0A1V3WNQ7</accession>
<gene>
    <name evidence="1" type="ORF">BZL30_7094</name>
</gene>
<dbReference type="AlphaFoldDB" id="A0A1V3WNQ7"/>
<protein>
    <submittedName>
        <fullName evidence="1">Uncharacterized protein</fullName>
    </submittedName>
</protein>
<evidence type="ECO:0000313" key="1">
    <source>
        <dbReference type="EMBL" id="OOK68603.1"/>
    </source>
</evidence>